<dbReference type="AlphaFoldDB" id="A0A0B7BY74"/>
<accession>A0A0B7BY74</accession>
<evidence type="ECO:0000313" key="1">
    <source>
        <dbReference type="EMBL" id="CEK98164.1"/>
    </source>
</evidence>
<gene>
    <name evidence="1" type="primary">ORF217981</name>
</gene>
<name>A0A0B7BY74_9EUPU</name>
<organism evidence="1">
    <name type="scientific">Arion vulgaris</name>
    <dbReference type="NCBI Taxonomy" id="1028688"/>
    <lineage>
        <taxon>Eukaryota</taxon>
        <taxon>Metazoa</taxon>
        <taxon>Spiralia</taxon>
        <taxon>Lophotrochozoa</taxon>
        <taxon>Mollusca</taxon>
        <taxon>Gastropoda</taxon>
        <taxon>Heterobranchia</taxon>
        <taxon>Euthyneura</taxon>
        <taxon>Panpulmonata</taxon>
        <taxon>Eupulmonata</taxon>
        <taxon>Stylommatophora</taxon>
        <taxon>Helicina</taxon>
        <taxon>Arionoidea</taxon>
        <taxon>Arionidae</taxon>
        <taxon>Arion</taxon>
    </lineage>
</organism>
<reference evidence="1" key="1">
    <citation type="submission" date="2014-12" db="EMBL/GenBank/DDBJ databases">
        <title>Insight into the proteome of Arion vulgaris.</title>
        <authorList>
            <person name="Aradska J."/>
            <person name="Bulat T."/>
            <person name="Smidak R."/>
            <person name="Sarate P."/>
            <person name="Gangsoo J."/>
            <person name="Sialana F."/>
            <person name="Bilban M."/>
            <person name="Lubec G."/>
        </authorList>
    </citation>
    <scope>NUCLEOTIDE SEQUENCE</scope>
    <source>
        <tissue evidence="1">Skin</tissue>
    </source>
</reference>
<sequence length="50" mass="5823">KERKKKEDENVNHAEKPGCTFLDSSCGRVMIKLNDTDRITTTSMRMRITH</sequence>
<dbReference type="EMBL" id="HACG01051293">
    <property type="protein sequence ID" value="CEK98164.1"/>
    <property type="molecule type" value="Transcribed_RNA"/>
</dbReference>
<feature type="non-terminal residue" evidence="1">
    <location>
        <position position="1"/>
    </location>
</feature>
<proteinExistence type="predicted"/>
<protein>
    <submittedName>
        <fullName evidence="1">Uncharacterized protein</fullName>
    </submittedName>
</protein>